<keyword evidence="4" id="KW-1185">Reference proteome</keyword>
<gene>
    <name evidence="3" type="ORF">DEA37_0012526</name>
</gene>
<proteinExistence type="predicted"/>
<dbReference type="PANTHER" id="PTHR47219:SF4">
    <property type="entry name" value="TBC1 DOMAIN FAMILY MEMBER 10A"/>
    <property type="match status" value="1"/>
</dbReference>
<dbReference type="SUPFAM" id="SSF47923">
    <property type="entry name" value="Ypt/Rab-GAP domain of gyp1p"/>
    <property type="match status" value="2"/>
</dbReference>
<dbReference type="GO" id="GO:0005886">
    <property type="term" value="C:plasma membrane"/>
    <property type="evidence" value="ECO:0007669"/>
    <property type="project" value="UniProtKB-ARBA"/>
</dbReference>
<keyword evidence="1" id="KW-0343">GTPase activation</keyword>
<dbReference type="PANTHER" id="PTHR47219">
    <property type="entry name" value="RAB GTPASE-ACTIVATING PROTEIN 1-LIKE"/>
    <property type="match status" value="1"/>
</dbReference>
<organism evidence="3 4">
    <name type="scientific">Paragonimus westermani</name>
    <dbReference type="NCBI Taxonomy" id="34504"/>
    <lineage>
        <taxon>Eukaryota</taxon>
        <taxon>Metazoa</taxon>
        <taxon>Spiralia</taxon>
        <taxon>Lophotrochozoa</taxon>
        <taxon>Platyhelminthes</taxon>
        <taxon>Trematoda</taxon>
        <taxon>Digenea</taxon>
        <taxon>Plagiorchiida</taxon>
        <taxon>Troglotremata</taxon>
        <taxon>Troglotrematidae</taxon>
        <taxon>Paragonimus</taxon>
    </lineage>
</organism>
<dbReference type="SMART" id="SM00164">
    <property type="entry name" value="TBC"/>
    <property type="match status" value="1"/>
</dbReference>
<dbReference type="InterPro" id="IPR050302">
    <property type="entry name" value="Rab_GAP_TBC_domain"/>
</dbReference>
<dbReference type="EMBL" id="QNGE01003950">
    <property type="protein sequence ID" value="KAA3673406.1"/>
    <property type="molecule type" value="Genomic_DNA"/>
</dbReference>
<accession>A0A5J4NCR9</accession>
<dbReference type="Gene3D" id="1.10.472.80">
    <property type="entry name" value="Ypt/Rab-GAP domain of gyp1p, domain 3"/>
    <property type="match status" value="1"/>
</dbReference>
<dbReference type="FunFam" id="1.10.8.270:FF:000007">
    <property type="entry name" value="TBC1 domain family member 10A"/>
    <property type="match status" value="1"/>
</dbReference>
<feature type="domain" description="Rab-GAP TBC" evidence="2">
    <location>
        <begin position="69"/>
        <end position="257"/>
    </location>
</feature>
<evidence type="ECO:0000313" key="4">
    <source>
        <dbReference type="Proteomes" id="UP000324629"/>
    </source>
</evidence>
<name>A0A5J4NCR9_9TREM</name>
<evidence type="ECO:0000313" key="3">
    <source>
        <dbReference type="EMBL" id="KAA3673406.1"/>
    </source>
</evidence>
<reference evidence="3 4" key="1">
    <citation type="journal article" date="2019" name="Gigascience">
        <title>Whole-genome sequence of the oriental lung fluke Paragonimus westermani.</title>
        <authorList>
            <person name="Oey H."/>
            <person name="Zakrzewski M."/>
            <person name="Narain K."/>
            <person name="Devi K.R."/>
            <person name="Agatsuma T."/>
            <person name="Nawaratna S."/>
            <person name="Gobert G.N."/>
            <person name="Jones M.K."/>
            <person name="Ragan M.A."/>
            <person name="McManus D.P."/>
            <person name="Krause L."/>
        </authorList>
    </citation>
    <scope>NUCLEOTIDE SEQUENCE [LARGE SCALE GENOMIC DNA]</scope>
    <source>
        <strain evidence="3 4">IND2009</strain>
    </source>
</reference>
<dbReference type="FunFam" id="1.10.10.750:FF:000001">
    <property type="entry name" value="TBC1 domain family member 10A"/>
    <property type="match status" value="1"/>
</dbReference>
<dbReference type="PROSITE" id="PS50086">
    <property type="entry name" value="TBC_RABGAP"/>
    <property type="match status" value="1"/>
</dbReference>
<dbReference type="FunFam" id="1.10.472.80:FF:000008">
    <property type="entry name" value="TBC1 domain family member 10A"/>
    <property type="match status" value="1"/>
</dbReference>
<protein>
    <submittedName>
        <fullName evidence="3">TBC1 domain family member 10</fullName>
    </submittedName>
</protein>
<evidence type="ECO:0000256" key="1">
    <source>
        <dbReference type="ARBA" id="ARBA00022468"/>
    </source>
</evidence>
<dbReference type="Pfam" id="PF00566">
    <property type="entry name" value="RabGAP-TBC"/>
    <property type="match status" value="1"/>
</dbReference>
<dbReference type="GO" id="GO:0031267">
    <property type="term" value="F:small GTPase binding"/>
    <property type="evidence" value="ECO:0007669"/>
    <property type="project" value="TreeGrafter"/>
</dbReference>
<dbReference type="Proteomes" id="UP000324629">
    <property type="component" value="Unassembled WGS sequence"/>
</dbReference>
<comment type="caution">
    <text evidence="3">The sequence shown here is derived from an EMBL/GenBank/DDBJ whole genome shotgun (WGS) entry which is preliminary data.</text>
</comment>
<evidence type="ECO:0000259" key="2">
    <source>
        <dbReference type="PROSITE" id="PS50086"/>
    </source>
</evidence>
<dbReference type="AlphaFoldDB" id="A0A5J4NCR9"/>
<sequence>MIMTEDEYYETDRYGFFGGEQFCGHHSPYSHDSLKQLRKRELKWLDMLEEWDRWMQRQPWRVRKRCRKGIPSSLRPRAWQYLSGSHHLLLANRGKYESLLSNFGSSEMLEQITRDVYRQFPNHSVFKQDGGTGPKSLLNLLKAYCILYPETGYCQAHAPLAAALLIHMPEEEAFWTFICICEHYLPDYFNQGLLRVKTELKMFAVLLAKYHPKIHSHLLQHNVEPIFFAIDWFMCLFTRNLPWSSVLRILDMFFFEGIKVIFRTALALLDLILGSAEKRVRLDSTDSLLTVLRRLPGELTGENVLIPRMLTYKHVGTTSQLIAEYRRQIKRTSMQ</sequence>
<dbReference type="GO" id="GO:0005096">
    <property type="term" value="F:GTPase activator activity"/>
    <property type="evidence" value="ECO:0007669"/>
    <property type="project" value="UniProtKB-KW"/>
</dbReference>
<dbReference type="Gene3D" id="1.10.8.270">
    <property type="entry name" value="putative rabgap domain of human tbc1 domain family member 14 like domains"/>
    <property type="match status" value="1"/>
</dbReference>
<dbReference type="InterPro" id="IPR000195">
    <property type="entry name" value="Rab-GAP-TBC_dom"/>
</dbReference>
<dbReference type="InterPro" id="IPR035969">
    <property type="entry name" value="Rab-GAP_TBC_sf"/>
</dbReference>
<dbReference type="Gene3D" id="1.10.10.750">
    <property type="entry name" value="Ypt/Rab-GAP domain of gyp1p, domain 1"/>
    <property type="match status" value="1"/>
</dbReference>